<feature type="compositionally biased region" description="Low complexity" evidence="1">
    <location>
        <begin position="285"/>
        <end position="309"/>
    </location>
</feature>
<evidence type="ECO:0000313" key="2">
    <source>
        <dbReference type="EMBL" id="PWZ02511.1"/>
    </source>
</evidence>
<feature type="compositionally biased region" description="Polar residues" evidence="1">
    <location>
        <begin position="69"/>
        <end position="78"/>
    </location>
</feature>
<feature type="compositionally biased region" description="Basic and acidic residues" evidence="1">
    <location>
        <begin position="311"/>
        <end position="324"/>
    </location>
</feature>
<sequence>MELQDKLDLGLSMLSSSSSSSSSCSSSSASSSSLSLSLSSLSKPGSSKRSKSSSRLSRSEIRSIPAHQTDVSLQQATARMNLLSSSSSSIAAAVSSSMSSIESPRGTSYRRSGSTTLSPTSPGKSASSPDSYGKLTSPFKRNTNKDPSSRRLFQEHTPSAADSPADQRITSPSPSPLQEAHTPTFPGSAHDFEEQDVFGKIDHTPLRQETHSTSPLPNSRSFQTGDMLDDPLYPLQTQRLSVGNIIAPERSSSRKPPKRLPTDPEALTASPTPGPKAPARFRTMLSPMSSSGSQSSLRHSLASASSSTLDTLHEPTEDLSESTRHRMACLQQSPSTYY</sequence>
<feature type="compositionally biased region" description="Basic and acidic residues" evidence="1">
    <location>
        <begin position="197"/>
        <end position="210"/>
    </location>
</feature>
<organism evidence="2 3">
    <name type="scientific">Testicularia cyperi</name>
    <dbReference type="NCBI Taxonomy" id="1882483"/>
    <lineage>
        <taxon>Eukaryota</taxon>
        <taxon>Fungi</taxon>
        <taxon>Dikarya</taxon>
        <taxon>Basidiomycota</taxon>
        <taxon>Ustilaginomycotina</taxon>
        <taxon>Ustilaginomycetes</taxon>
        <taxon>Ustilaginales</taxon>
        <taxon>Anthracoideaceae</taxon>
        <taxon>Testicularia</taxon>
    </lineage>
</organism>
<reference evidence="2 3" key="1">
    <citation type="journal article" date="2018" name="Mol. Biol. Evol.">
        <title>Broad Genomic Sampling Reveals a Smut Pathogenic Ancestry of the Fungal Clade Ustilaginomycotina.</title>
        <authorList>
            <person name="Kijpornyongpan T."/>
            <person name="Mondo S.J."/>
            <person name="Barry K."/>
            <person name="Sandor L."/>
            <person name="Lee J."/>
            <person name="Lipzen A."/>
            <person name="Pangilinan J."/>
            <person name="LaButti K."/>
            <person name="Hainaut M."/>
            <person name="Henrissat B."/>
            <person name="Grigoriev I.V."/>
            <person name="Spatafora J.W."/>
            <person name="Aime M.C."/>
        </authorList>
    </citation>
    <scope>NUCLEOTIDE SEQUENCE [LARGE SCALE GENOMIC DNA]</scope>
    <source>
        <strain evidence="2 3">MCA 3645</strain>
    </source>
</reference>
<feature type="compositionally biased region" description="Polar residues" evidence="1">
    <location>
        <begin position="211"/>
        <end position="224"/>
    </location>
</feature>
<dbReference type="InParanoid" id="A0A317XYZ4"/>
<feature type="compositionally biased region" description="Low complexity" evidence="1">
    <location>
        <begin position="11"/>
        <end position="45"/>
    </location>
</feature>
<protein>
    <submittedName>
        <fullName evidence="2">Uncharacterized protein</fullName>
    </submittedName>
</protein>
<feature type="compositionally biased region" description="Low complexity" evidence="1">
    <location>
        <begin position="84"/>
        <end position="103"/>
    </location>
</feature>
<feature type="compositionally biased region" description="Basic and acidic residues" evidence="1">
    <location>
        <begin position="143"/>
        <end position="154"/>
    </location>
</feature>
<feature type="compositionally biased region" description="Low complexity" evidence="1">
    <location>
        <begin position="112"/>
        <end position="125"/>
    </location>
</feature>
<gene>
    <name evidence="2" type="ORF">BCV70DRAFT_214065</name>
</gene>
<dbReference type="EMBL" id="KZ819188">
    <property type="protein sequence ID" value="PWZ02511.1"/>
    <property type="molecule type" value="Genomic_DNA"/>
</dbReference>
<dbReference type="AlphaFoldDB" id="A0A317XYZ4"/>
<proteinExistence type="predicted"/>
<evidence type="ECO:0000313" key="3">
    <source>
        <dbReference type="Proteomes" id="UP000246740"/>
    </source>
</evidence>
<feature type="region of interest" description="Disordered" evidence="1">
    <location>
        <begin position="1"/>
        <end position="338"/>
    </location>
</feature>
<name>A0A317XYZ4_9BASI</name>
<accession>A0A317XYZ4</accession>
<keyword evidence="3" id="KW-1185">Reference proteome</keyword>
<evidence type="ECO:0000256" key="1">
    <source>
        <dbReference type="SAM" id="MobiDB-lite"/>
    </source>
</evidence>
<dbReference type="OrthoDB" id="2555316at2759"/>
<dbReference type="Proteomes" id="UP000246740">
    <property type="component" value="Unassembled WGS sequence"/>
</dbReference>
<dbReference type="PROSITE" id="PS51257">
    <property type="entry name" value="PROKAR_LIPOPROTEIN"/>
    <property type="match status" value="1"/>
</dbReference>